<dbReference type="Proteomes" id="UP000008311">
    <property type="component" value="Unassembled WGS sequence"/>
</dbReference>
<accession>B9RXA8</accession>
<reference evidence="2" key="1">
    <citation type="journal article" date="2010" name="Nat. Biotechnol.">
        <title>Draft genome sequence of the oilseed species Ricinus communis.</title>
        <authorList>
            <person name="Chan A.P."/>
            <person name="Crabtree J."/>
            <person name="Zhao Q."/>
            <person name="Lorenzi H."/>
            <person name="Orvis J."/>
            <person name="Puiu D."/>
            <person name="Melake-Berhan A."/>
            <person name="Jones K.M."/>
            <person name="Redman J."/>
            <person name="Chen G."/>
            <person name="Cahoon E.B."/>
            <person name="Gedil M."/>
            <person name="Stanke M."/>
            <person name="Haas B.J."/>
            <person name="Wortman J.R."/>
            <person name="Fraser-Liggett C.M."/>
            <person name="Ravel J."/>
            <person name="Rabinowicz P.D."/>
        </authorList>
    </citation>
    <scope>NUCLEOTIDE SEQUENCE [LARGE SCALE GENOMIC DNA]</scope>
    <source>
        <strain evidence="2">cv. Hale</strain>
    </source>
</reference>
<name>B9RXA8_RICCO</name>
<organism evidence="1 2">
    <name type="scientific">Ricinus communis</name>
    <name type="common">Castor bean</name>
    <dbReference type="NCBI Taxonomy" id="3988"/>
    <lineage>
        <taxon>Eukaryota</taxon>
        <taxon>Viridiplantae</taxon>
        <taxon>Streptophyta</taxon>
        <taxon>Embryophyta</taxon>
        <taxon>Tracheophyta</taxon>
        <taxon>Spermatophyta</taxon>
        <taxon>Magnoliopsida</taxon>
        <taxon>eudicotyledons</taxon>
        <taxon>Gunneridae</taxon>
        <taxon>Pentapetalae</taxon>
        <taxon>rosids</taxon>
        <taxon>fabids</taxon>
        <taxon>Malpighiales</taxon>
        <taxon>Euphorbiaceae</taxon>
        <taxon>Acalyphoideae</taxon>
        <taxon>Acalypheae</taxon>
        <taxon>Ricinus</taxon>
    </lineage>
</organism>
<keyword evidence="2" id="KW-1185">Reference proteome</keyword>
<protein>
    <submittedName>
        <fullName evidence="1">Uncharacterized protein</fullName>
    </submittedName>
</protein>
<dbReference type="EMBL" id="EQ973827">
    <property type="protein sequence ID" value="EEF44013.1"/>
    <property type="molecule type" value="Genomic_DNA"/>
</dbReference>
<sequence length="135" mass="14728">MVGIGSSEAVNARIEGNARVRSKSLAATKLVVGDSNEPVIEGFAKQDECETLAVKKNKFADLVVNEYETLTKEKKRGEEVFVNEDQLDDAKQVDGHNEEATINRDTVTIANTNLSRATENGFGSIADEDINLNEN</sequence>
<dbReference type="InParanoid" id="B9RXA8"/>
<evidence type="ECO:0000313" key="1">
    <source>
        <dbReference type="EMBL" id="EEF44013.1"/>
    </source>
</evidence>
<evidence type="ECO:0000313" key="2">
    <source>
        <dbReference type="Proteomes" id="UP000008311"/>
    </source>
</evidence>
<dbReference type="AlphaFoldDB" id="B9RXA8"/>
<gene>
    <name evidence="1" type="ORF">RCOM_1743550</name>
</gene>
<proteinExistence type="predicted"/>